<evidence type="ECO:0000313" key="3">
    <source>
        <dbReference type="EMBL" id="OZM56317.1"/>
    </source>
</evidence>
<dbReference type="PANTHER" id="PTHR31272">
    <property type="entry name" value="CYTOCHROME C-TYPE BIOGENESIS PROTEIN HI_1454-RELATED"/>
    <property type="match status" value="1"/>
</dbReference>
<reference evidence="4" key="1">
    <citation type="submission" date="2017-08" db="EMBL/GenBank/DDBJ databases">
        <authorList>
            <person name="Huang Z."/>
        </authorList>
    </citation>
    <scope>NUCLEOTIDE SEQUENCE [LARGE SCALE GENOMIC DNA]</scope>
    <source>
        <strain evidence="4">SA5d-4</strain>
    </source>
</reference>
<feature type="transmembrane region" description="Helical" evidence="1">
    <location>
        <begin position="69"/>
        <end position="88"/>
    </location>
</feature>
<reference evidence="3 4" key="2">
    <citation type="submission" date="2017-09" db="EMBL/GenBank/DDBJ databases">
        <title>Bacillus patelloidae sp. nov., isolated from the intestinal tract of a marine limpet.</title>
        <authorList>
            <person name="Liu R."/>
            <person name="Dong C."/>
            <person name="Shao Z."/>
        </authorList>
    </citation>
    <scope>NUCLEOTIDE SEQUENCE [LARGE SCALE GENOMIC DNA]</scope>
    <source>
        <strain evidence="3 4">SA5d-4</strain>
    </source>
</reference>
<name>A0A263BSH0_9BACI</name>
<keyword evidence="1" id="KW-0472">Membrane</keyword>
<feature type="domain" description="Urease accessory protein UreH-like transmembrane" evidence="2">
    <location>
        <begin position="31"/>
        <end position="230"/>
    </location>
</feature>
<feature type="transmembrane region" description="Helical" evidence="1">
    <location>
        <begin position="28"/>
        <end position="57"/>
    </location>
</feature>
<keyword evidence="1" id="KW-1133">Transmembrane helix</keyword>
<accession>A0A263BSH0</accession>
<gene>
    <name evidence="3" type="ORF">CIB95_12950</name>
</gene>
<evidence type="ECO:0000256" key="1">
    <source>
        <dbReference type="SAM" id="Phobius"/>
    </source>
</evidence>
<dbReference type="Proteomes" id="UP000217083">
    <property type="component" value="Unassembled WGS sequence"/>
</dbReference>
<feature type="transmembrane region" description="Helical" evidence="1">
    <location>
        <begin position="218"/>
        <end position="243"/>
    </location>
</feature>
<dbReference type="Pfam" id="PF13386">
    <property type="entry name" value="DsbD_2"/>
    <property type="match status" value="1"/>
</dbReference>
<organism evidence="3 4">
    <name type="scientific">Lottiidibacillus patelloidae</name>
    <dbReference type="NCBI Taxonomy" id="2670334"/>
    <lineage>
        <taxon>Bacteria</taxon>
        <taxon>Bacillati</taxon>
        <taxon>Bacillota</taxon>
        <taxon>Bacilli</taxon>
        <taxon>Bacillales</taxon>
        <taxon>Bacillaceae</taxon>
        <taxon>Lottiidibacillus</taxon>
    </lineage>
</organism>
<sequence length="244" mass="26737">MHHIFHEWSTVLSNPIANLTYSMESVPIMFALLLGMVAILAPCQITGNLGAIMLYGNKSLQEKVAWKEAIAFIIGKITVYSFLGVIVLVVGKEIMESFQSIAPYIRKLLGPMLVFIGLVLMGLINFKFSFSFTRGDFTKSKKGVYSAFLFGVFISLGFCPTMFLLFFLTLMPIVLTSSVGVLLPSVFAVGTSLPLLLFLGLIAFTGYQGTTLKQSKKIGSLVQILTGLLLFTIGALDTLTFWFA</sequence>
<dbReference type="RefSeq" id="WP_094925805.1">
    <property type="nucleotide sequence ID" value="NZ_NPIA01000007.1"/>
</dbReference>
<keyword evidence="4" id="KW-1185">Reference proteome</keyword>
<dbReference type="InterPro" id="IPR039447">
    <property type="entry name" value="UreH-like_TM_dom"/>
</dbReference>
<evidence type="ECO:0000313" key="4">
    <source>
        <dbReference type="Proteomes" id="UP000217083"/>
    </source>
</evidence>
<evidence type="ECO:0000259" key="2">
    <source>
        <dbReference type="Pfam" id="PF13386"/>
    </source>
</evidence>
<keyword evidence="1" id="KW-0812">Transmembrane</keyword>
<feature type="transmembrane region" description="Helical" evidence="1">
    <location>
        <begin position="147"/>
        <end position="175"/>
    </location>
</feature>
<dbReference type="InterPro" id="IPR051790">
    <property type="entry name" value="Cytochrome_c-biogenesis_DsbD"/>
</dbReference>
<feature type="transmembrane region" description="Helical" evidence="1">
    <location>
        <begin position="108"/>
        <end position="126"/>
    </location>
</feature>
<dbReference type="PANTHER" id="PTHR31272:SF4">
    <property type="entry name" value="CYTOCHROME C-TYPE BIOGENESIS PROTEIN HI_1454-RELATED"/>
    <property type="match status" value="1"/>
</dbReference>
<dbReference type="EMBL" id="NPIA01000007">
    <property type="protein sequence ID" value="OZM56317.1"/>
    <property type="molecule type" value="Genomic_DNA"/>
</dbReference>
<comment type="caution">
    <text evidence="3">The sequence shown here is derived from an EMBL/GenBank/DDBJ whole genome shotgun (WGS) entry which is preliminary data.</text>
</comment>
<feature type="transmembrane region" description="Helical" evidence="1">
    <location>
        <begin position="181"/>
        <end position="206"/>
    </location>
</feature>
<protein>
    <submittedName>
        <fullName evidence="3">Cytochrome C biosynthesis protein</fullName>
    </submittedName>
</protein>
<dbReference type="AlphaFoldDB" id="A0A263BSH0"/>
<proteinExistence type="predicted"/>